<keyword evidence="2 3" id="KW-0143">Chaperone</keyword>
<evidence type="ECO:0000256" key="4">
    <source>
        <dbReference type="RuleBase" id="RU000535"/>
    </source>
</evidence>
<comment type="subcellular location">
    <subcellularLocation>
        <location evidence="3">Cytoplasm</location>
    </subcellularLocation>
</comment>
<proteinExistence type="inferred from homology"/>
<comment type="similarity">
    <text evidence="1 3 4">Belongs to the GroES chaperonin family.</text>
</comment>
<dbReference type="RefSeq" id="WP_200466302.1">
    <property type="nucleotide sequence ID" value="NZ_JAENRR010000052.1"/>
</dbReference>
<evidence type="ECO:0000256" key="2">
    <source>
        <dbReference type="ARBA" id="ARBA00023186"/>
    </source>
</evidence>
<evidence type="ECO:0000256" key="3">
    <source>
        <dbReference type="HAMAP-Rule" id="MF_00580"/>
    </source>
</evidence>
<evidence type="ECO:0000313" key="6">
    <source>
        <dbReference type="Proteomes" id="UP000605676"/>
    </source>
</evidence>
<dbReference type="Proteomes" id="UP000605676">
    <property type="component" value="Unassembled WGS sequence"/>
</dbReference>
<sequence>MSDLKGRILAGKILVKPQAAETTTASGIIIPDSAKEKPLQGTIVLVGDAKKDEAMEVKAGDVVLYGKYGGTELNVEGEDYLLISQSDVLYIL</sequence>
<protein>
    <recommendedName>
        <fullName evidence="3">Co-chaperonin GroES</fullName>
    </recommendedName>
    <alternativeName>
        <fullName evidence="3">10 kDa chaperonin</fullName>
    </alternativeName>
    <alternativeName>
        <fullName evidence="3">Chaperonin-10</fullName>
        <shortName evidence="3">Cpn10</shortName>
    </alternativeName>
</protein>
<accession>A0ABS1HN28</accession>
<dbReference type="SMART" id="SM00883">
    <property type="entry name" value="Cpn10"/>
    <property type="match status" value="1"/>
</dbReference>
<comment type="caution">
    <text evidence="5">The sequence shown here is derived from an EMBL/GenBank/DDBJ whole genome shotgun (WGS) entry which is preliminary data.</text>
</comment>
<keyword evidence="6" id="KW-1185">Reference proteome</keyword>
<reference evidence="5 6" key="1">
    <citation type="submission" date="2021-01" db="EMBL/GenBank/DDBJ databases">
        <title>Carboxyliciviraga sp.nov., isolated from coastal sediments.</title>
        <authorList>
            <person name="Lu D."/>
            <person name="Zhang T."/>
        </authorList>
    </citation>
    <scope>NUCLEOTIDE SEQUENCE [LARGE SCALE GENOMIC DNA]</scope>
    <source>
        <strain evidence="5 6">N1Y132</strain>
    </source>
</reference>
<comment type="subunit">
    <text evidence="3">Heptamer of 7 subunits arranged in a ring. Interacts with the chaperonin GroEL.</text>
</comment>
<dbReference type="PANTHER" id="PTHR10772:SF58">
    <property type="entry name" value="CO-CHAPERONIN GROES"/>
    <property type="match status" value="1"/>
</dbReference>
<dbReference type="PANTHER" id="PTHR10772">
    <property type="entry name" value="10 KDA HEAT SHOCK PROTEIN"/>
    <property type="match status" value="1"/>
</dbReference>
<dbReference type="InterPro" id="IPR037124">
    <property type="entry name" value="Chaperonin_GroES_sf"/>
</dbReference>
<dbReference type="Pfam" id="PF00166">
    <property type="entry name" value="Cpn10"/>
    <property type="match status" value="1"/>
</dbReference>
<dbReference type="CDD" id="cd00320">
    <property type="entry name" value="cpn10"/>
    <property type="match status" value="1"/>
</dbReference>
<name>A0ABS1HN28_9BACT</name>
<dbReference type="NCBIfam" id="NF001531">
    <property type="entry name" value="PRK00364.2-2"/>
    <property type="match status" value="1"/>
</dbReference>
<dbReference type="EMBL" id="JAENRR010000052">
    <property type="protein sequence ID" value="MBK3519081.1"/>
    <property type="molecule type" value="Genomic_DNA"/>
</dbReference>
<dbReference type="PRINTS" id="PR00297">
    <property type="entry name" value="CHAPERONIN10"/>
</dbReference>
<evidence type="ECO:0000313" key="5">
    <source>
        <dbReference type="EMBL" id="MBK3519081.1"/>
    </source>
</evidence>
<evidence type="ECO:0000256" key="1">
    <source>
        <dbReference type="ARBA" id="ARBA00006975"/>
    </source>
</evidence>
<comment type="function">
    <text evidence="3 4">Together with the chaperonin GroEL, plays an essential role in assisting protein folding. The GroEL-GroES system forms a nano-cage that allows encapsulation of the non-native substrate proteins and provides a physical environment optimized to promote and accelerate protein folding. GroES binds to the apical surface of the GroEL ring, thereby capping the opening of the GroEL channel.</text>
</comment>
<dbReference type="HAMAP" id="MF_00580">
    <property type="entry name" value="CH10"/>
    <property type="match status" value="1"/>
</dbReference>
<keyword evidence="3" id="KW-0963">Cytoplasm</keyword>
<dbReference type="SUPFAM" id="SSF50129">
    <property type="entry name" value="GroES-like"/>
    <property type="match status" value="1"/>
</dbReference>
<dbReference type="InterPro" id="IPR011032">
    <property type="entry name" value="GroES-like_sf"/>
</dbReference>
<dbReference type="Gene3D" id="2.30.33.40">
    <property type="entry name" value="GroES chaperonin"/>
    <property type="match status" value="1"/>
</dbReference>
<dbReference type="InterPro" id="IPR020818">
    <property type="entry name" value="Chaperonin_GroES"/>
</dbReference>
<organism evidence="5 6">
    <name type="scientific">Carboxylicivirga marina</name>
    <dbReference type="NCBI Taxonomy" id="2800988"/>
    <lineage>
        <taxon>Bacteria</taxon>
        <taxon>Pseudomonadati</taxon>
        <taxon>Bacteroidota</taxon>
        <taxon>Bacteroidia</taxon>
        <taxon>Marinilabiliales</taxon>
        <taxon>Marinilabiliaceae</taxon>
        <taxon>Carboxylicivirga</taxon>
    </lineage>
</organism>
<gene>
    <name evidence="3" type="primary">groES</name>
    <name evidence="3" type="synonym">groS</name>
    <name evidence="5" type="ORF">JIV24_17165</name>
</gene>